<evidence type="ECO:0000256" key="1">
    <source>
        <dbReference type="SAM" id="MobiDB-lite"/>
    </source>
</evidence>
<evidence type="ECO:0000313" key="3">
    <source>
        <dbReference type="EMBL" id="KFM58223.1"/>
    </source>
</evidence>
<evidence type="ECO:0000259" key="2">
    <source>
        <dbReference type="Pfam" id="PF13842"/>
    </source>
</evidence>
<dbReference type="EMBL" id="KK112659">
    <property type="protein sequence ID" value="KFM58223.1"/>
    <property type="molecule type" value="Genomic_DNA"/>
</dbReference>
<sequence length="76" mass="8766">MTSGKFNAQYQRRRGTGRPSKASRILLNVGDHLPVTTNTRRQCRKCAQQKKESRSKIMCTMCYVPLCIVCFQPYHS</sequence>
<name>A0A087SZD4_STEMI</name>
<dbReference type="InterPro" id="IPR032718">
    <property type="entry name" value="PGBD4_Znf_C"/>
</dbReference>
<feature type="non-terminal residue" evidence="3">
    <location>
        <position position="76"/>
    </location>
</feature>
<evidence type="ECO:0000313" key="4">
    <source>
        <dbReference type="Proteomes" id="UP000054359"/>
    </source>
</evidence>
<proteinExistence type="predicted"/>
<dbReference type="AlphaFoldDB" id="A0A087SZD4"/>
<gene>
    <name evidence="3" type="ORF">X975_05912</name>
</gene>
<dbReference type="OrthoDB" id="6418951at2759"/>
<protein>
    <recommendedName>
        <fullName evidence="2">PiggyBac transposable element-derived protein 4 C-terminal zinc-finger domain-containing protein</fullName>
    </recommendedName>
</protein>
<dbReference type="Proteomes" id="UP000054359">
    <property type="component" value="Unassembled WGS sequence"/>
</dbReference>
<dbReference type="Pfam" id="PF13842">
    <property type="entry name" value="zf-Tnp_2"/>
    <property type="match status" value="1"/>
</dbReference>
<keyword evidence="4" id="KW-1185">Reference proteome</keyword>
<feature type="domain" description="PiggyBac transposable element-derived protein 4 C-terminal zinc-finger" evidence="2">
    <location>
        <begin position="37"/>
        <end position="75"/>
    </location>
</feature>
<reference evidence="3 4" key="1">
    <citation type="submission" date="2013-11" db="EMBL/GenBank/DDBJ databases">
        <title>Genome sequencing of Stegodyphus mimosarum.</title>
        <authorList>
            <person name="Bechsgaard J."/>
        </authorList>
    </citation>
    <scope>NUCLEOTIDE SEQUENCE [LARGE SCALE GENOMIC DNA]</scope>
</reference>
<feature type="region of interest" description="Disordered" evidence="1">
    <location>
        <begin position="1"/>
        <end position="22"/>
    </location>
</feature>
<organism evidence="3 4">
    <name type="scientific">Stegodyphus mimosarum</name>
    <name type="common">African social velvet spider</name>
    <dbReference type="NCBI Taxonomy" id="407821"/>
    <lineage>
        <taxon>Eukaryota</taxon>
        <taxon>Metazoa</taxon>
        <taxon>Ecdysozoa</taxon>
        <taxon>Arthropoda</taxon>
        <taxon>Chelicerata</taxon>
        <taxon>Arachnida</taxon>
        <taxon>Araneae</taxon>
        <taxon>Araneomorphae</taxon>
        <taxon>Entelegynae</taxon>
        <taxon>Eresoidea</taxon>
        <taxon>Eresidae</taxon>
        <taxon>Stegodyphus</taxon>
    </lineage>
</organism>
<accession>A0A087SZD4</accession>
<feature type="compositionally biased region" description="Polar residues" evidence="1">
    <location>
        <begin position="1"/>
        <end position="10"/>
    </location>
</feature>